<organism evidence="3 4">
    <name type="scientific">Candidatus Nitrospira nitrificans</name>
    <dbReference type="NCBI Taxonomy" id="1742973"/>
    <lineage>
        <taxon>Bacteria</taxon>
        <taxon>Pseudomonadati</taxon>
        <taxon>Nitrospirota</taxon>
        <taxon>Nitrospiria</taxon>
        <taxon>Nitrospirales</taxon>
        <taxon>Nitrospiraceae</taxon>
        <taxon>Nitrospira</taxon>
    </lineage>
</organism>
<keyword evidence="2" id="KW-1133">Transmembrane helix</keyword>
<gene>
    <name evidence="3" type="ORF">COMA2_80065</name>
</gene>
<feature type="transmembrane region" description="Helical" evidence="2">
    <location>
        <begin position="21"/>
        <end position="42"/>
    </location>
</feature>
<dbReference type="RefSeq" id="WP_090901856.1">
    <property type="nucleotide sequence ID" value="NZ_CZPZ01000035.1"/>
</dbReference>
<feature type="region of interest" description="Disordered" evidence="1">
    <location>
        <begin position="119"/>
        <end position="204"/>
    </location>
</feature>
<dbReference type="EMBL" id="CZPZ01000035">
    <property type="protein sequence ID" value="CUS39582.1"/>
    <property type="molecule type" value="Genomic_DNA"/>
</dbReference>
<dbReference type="OrthoDB" id="9798580at2"/>
<evidence type="ECO:0008006" key="5">
    <source>
        <dbReference type="Google" id="ProtNLM"/>
    </source>
</evidence>
<feature type="compositionally biased region" description="Polar residues" evidence="1">
    <location>
        <begin position="55"/>
        <end position="72"/>
    </location>
</feature>
<name>A0A0S4LRK6_9BACT</name>
<keyword evidence="2" id="KW-0472">Membrane</keyword>
<dbReference type="AlphaFoldDB" id="A0A0S4LRK6"/>
<keyword evidence="2" id="KW-0812">Transmembrane</keyword>
<reference evidence="4" key="1">
    <citation type="submission" date="2015-10" db="EMBL/GenBank/DDBJ databases">
        <authorList>
            <person name="Luecker S."/>
            <person name="Luecker S."/>
        </authorList>
    </citation>
    <scope>NUCLEOTIDE SEQUENCE [LARGE SCALE GENOMIC DNA]</scope>
</reference>
<dbReference type="STRING" id="1742973.COMA2_80065"/>
<feature type="region of interest" description="Disordered" evidence="1">
    <location>
        <begin position="45"/>
        <end position="72"/>
    </location>
</feature>
<dbReference type="Proteomes" id="UP000198736">
    <property type="component" value="Unassembled WGS sequence"/>
</dbReference>
<evidence type="ECO:0000256" key="2">
    <source>
        <dbReference type="SAM" id="Phobius"/>
    </source>
</evidence>
<feature type="compositionally biased region" description="Polar residues" evidence="1">
    <location>
        <begin position="161"/>
        <end position="178"/>
    </location>
</feature>
<accession>A0A0S4LRK6</accession>
<sequence>MTKPHHPQNNGSNRQTRPVTGRLNVVLVVAGTVSALSLIPALTTQGASGTGGGETSQQAGQQSLGLRGGESSNVIMGGPEIIVGTIEHIQGNEFAIRGNQGQHVRLNVTKDTNKVCSYSDGARVTTGHGQVREQSEIPPTPAMEEAAVSGRSMGEQRQSHQRQASEGGQASTPRQDPSQMKAVVGTTDSEAKKDAAKGSGFSVGPCEFKVGDQVRVEGSDMGTVTTIKQLSSRSLSTK</sequence>
<evidence type="ECO:0000313" key="4">
    <source>
        <dbReference type="Proteomes" id="UP000198736"/>
    </source>
</evidence>
<proteinExistence type="predicted"/>
<evidence type="ECO:0000313" key="3">
    <source>
        <dbReference type="EMBL" id="CUS39582.1"/>
    </source>
</evidence>
<keyword evidence="4" id="KW-1185">Reference proteome</keyword>
<protein>
    <recommendedName>
        <fullName evidence="5">DUF5666 domain-containing protein</fullName>
    </recommendedName>
</protein>
<evidence type="ECO:0000256" key="1">
    <source>
        <dbReference type="SAM" id="MobiDB-lite"/>
    </source>
</evidence>